<sequence>MGPLIKYTNRLILRVENESKAKQVLDLYLRNRLPFEQYEPTRPASFYTQDYHWSSLHREYIAYTMGTFLRYYIYLKDRPDKIIGAINFNIFRTSREPYAEIGYKIDALYQNRGIAYEACEAALYVLEHDYQIHRVDARIHPENIASITLATKLGFRPLQFEPQSANILGHYVDLMRYTKLL</sequence>
<evidence type="ECO:0000259" key="4">
    <source>
        <dbReference type="PROSITE" id="PS51186"/>
    </source>
</evidence>
<evidence type="ECO:0000313" key="6">
    <source>
        <dbReference type="Proteomes" id="UP001198495"/>
    </source>
</evidence>
<comment type="caution">
    <text evidence="5">The sequence shown here is derived from an EMBL/GenBank/DDBJ whole genome shotgun (WGS) entry which is preliminary data.</text>
</comment>
<dbReference type="SUPFAM" id="SSF55729">
    <property type="entry name" value="Acyl-CoA N-acyltransferases (Nat)"/>
    <property type="match status" value="1"/>
</dbReference>
<dbReference type="InterPro" id="IPR051531">
    <property type="entry name" value="N-acetyltransferase"/>
</dbReference>
<name>A0ABS8FMR3_9FIRM</name>
<accession>A0ABS8FMR3</accession>
<organism evidence="5 6">
    <name type="scientific">Coprococcus hominis</name>
    <name type="common">ex Arizal et al. 2022</name>
    <dbReference type="NCBI Taxonomy" id="2881262"/>
    <lineage>
        <taxon>Bacteria</taxon>
        <taxon>Bacillati</taxon>
        <taxon>Bacillota</taxon>
        <taxon>Clostridia</taxon>
        <taxon>Lachnospirales</taxon>
        <taxon>Lachnospiraceae</taxon>
        <taxon>Coprococcus</taxon>
    </lineage>
</organism>
<gene>
    <name evidence="5" type="ORF">LKD28_05365</name>
</gene>
<dbReference type="PANTHER" id="PTHR43792:SF8">
    <property type="entry name" value="[RIBOSOMAL PROTEIN US5]-ALANINE N-ACETYLTRANSFERASE"/>
    <property type="match status" value="1"/>
</dbReference>
<dbReference type="EMBL" id="JAJEQT010000003">
    <property type="protein sequence ID" value="MCC2218465.1"/>
    <property type="molecule type" value="Genomic_DNA"/>
</dbReference>
<dbReference type="PANTHER" id="PTHR43792">
    <property type="entry name" value="GNAT FAMILY, PUTATIVE (AFU_ORTHOLOGUE AFUA_3G00765)-RELATED-RELATED"/>
    <property type="match status" value="1"/>
</dbReference>
<keyword evidence="2" id="KW-0012">Acyltransferase</keyword>
<feature type="domain" description="N-acetyltransferase" evidence="4">
    <location>
        <begin position="11"/>
        <end position="178"/>
    </location>
</feature>
<dbReference type="RefSeq" id="WP_021984023.1">
    <property type="nucleotide sequence ID" value="NZ_JAJEQT010000003.1"/>
</dbReference>
<dbReference type="Proteomes" id="UP001198495">
    <property type="component" value="Unassembled WGS sequence"/>
</dbReference>
<reference evidence="5 6" key="1">
    <citation type="submission" date="2021-10" db="EMBL/GenBank/DDBJ databases">
        <title>Anaerobic single-cell dispensing facilitates the cultivation of human gut bacteria.</title>
        <authorList>
            <person name="Afrizal A."/>
        </authorList>
    </citation>
    <scope>NUCLEOTIDE SEQUENCE [LARGE SCALE GENOMIC DNA]</scope>
    <source>
        <strain evidence="5 6">CLA-AA-H212</strain>
    </source>
</reference>
<dbReference type="InterPro" id="IPR000182">
    <property type="entry name" value="GNAT_dom"/>
</dbReference>
<comment type="similarity">
    <text evidence="3">Belongs to the acetyltransferase family. RimJ subfamily.</text>
</comment>
<keyword evidence="1" id="KW-0808">Transferase</keyword>
<evidence type="ECO:0000256" key="1">
    <source>
        <dbReference type="ARBA" id="ARBA00022679"/>
    </source>
</evidence>
<dbReference type="Gene3D" id="3.40.630.30">
    <property type="match status" value="1"/>
</dbReference>
<dbReference type="PROSITE" id="PS51186">
    <property type="entry name" value="GNAT"/>
    <property type="match status" value="1"/>
</dbReference>
<dbReference type="Pfam" id="PF13302">
    <property type="entry name" value="Acetyltransf_3"/>
    <property type="match status" value="1"/>
</dbReference>
<dbReference type="InterPro" id="IPR016181">
    <property type="entry name" value="Acyl_CoA_acyltransferase"/>
</dbReference>
<proteinExistence type="inferred from homology"/>
<evidence type="ECO:0000256" key="3">
    <source>
        <dbReference type="ARBA" id="ARBA00038502"/>
    </source>
</evidence>
<evidence type="ECO:0000256" key="2">
    <source>
        <dbReference type="ARBA" id="ARBA00023315"/>
    </source>
</evidence>
<keyword evidence="6" id="KW-1185">Reference proteome</keyword>
<protein>
    <submittedName>
        <fullName evidence="5">GNAT family N-acetyltransferase</fullName>
    </submittedName>
</protein>
<evidence type="ECO:0000313" key="5">
    <source>
        <dbReference type="EMBL" id="MCC2218465.1"/>
    </source>
</evidence>